<name>A0A5Q4BT00_9PEZI</name>
<dbReference type="EMBL" id="PUHP01000417">
    <property type="protein sequence ID" value="TQN70182.1"/>
    <property type="molecule type" value="Genomic_DNA"/>
</dbReference>
<accession>A0A5Q4BT00</accession>
<dbReference type="Proteomes" id="UP000326340">
    <property type="component" value="Unassembled WGS sequence"/>
</dbReference>
<dbReference type="AlphaFoldDB" id="A0A5Q4BT00"/>
<protein>
    <submittedName>
        <fullName evidence="1">Uncharacterized protein</fullName>
    </submittedName>
</protein>
<sequence length="179" mass="20001">MRPAQPSSQKKRQTRRGCVVARRFVSIESAVSRPATTYHNSSVATQRGGLLMQRHMLNKPYSVRALDHASTFESYCIRQTHHASPALEPQAPSQCTQDMSWHNAKQHLRLIALIGRLVKYPMARHDTARCSLSRADIVLWGDWECFKPSLSAAGRERVASKPKGAHHLICSDVRGHGPG</sequence>
<keyword evidence="2" id="KW-1185">Reference proteome</keyword>
<proteinExistence type="predicted"/>
<organism evidence="1 2">
    <name type="scientific">Colletotrichum shisoi</name>
    <dbReference type="NCBI Taxonomy" id="2078593"/>
    <lineage>
        <taxon>Eukaryota</taxon>
        <taxon>Fungi</taxon>
        <taxon>Dikarya</taxon>
        <taxon>Ascomycota</taxon>
        <taxon>Pezizomycotina</taxon>
        <taxon>Sordariomycetes</taxon>
        <taxon>Hypocreomycetidae</taxon>
        <taxon>Glomerellales</taxon>
        <taxon>Glomerellaceae</taxon>
        <taxon>Colletotrichum</taxon>
        <taxon>Colletotrichum destructivum species complex</taxon>
    </lineage>
</organism>
<gene>
    <name evidence="1" type="ORF">CSHISOI_05302</name>
</gene>
<evidence type="ECO:0000313" key="1">
    <source>
        <dbReference type="EMBL" id="TQN70182.1"/>
    </source>
</evidence>
<reference evidence="1 2" key="1">
    <citation type="journal article" date="2019" name="Sci. Rep.">
        <title>Colletotrichum shisoi sp. nov., an anthracnose pathogen of Perilla frutescens in Japan: molecular phylogenetic, morphological and genomic evidence.</title>
        <authorList>
            <person name="Gan P."/>
            <person name="Tsushima A."/>
            <person name="Hiroyama R."/>
            <person name="Narusaka M."/>
            <person name="Takano Y."/>
            <person name="Narusaka Y."/>
            <person name="Kawaradani M."/>
            <person name="Damm U."/>
            <person name="Shirasu K."/>
        </authorList>
    </citation>
    <scope>NUCLEOTIDE SEQUENCE [LARGE SCALE GENOMIC DNA]</scope>
    <source>
        <strain evidence="1 2">PG-2018a</strain>
    </source>
</reference>
<evidence type="ECO:0000313" key="2">
    <source>
        <dbReference type="Proteomes" id="UP000326340"/>
    </source>
</evidence>
<comment type="caution">
    <text evidence="1">The sequence shown here is derived from an EMBL/GenBank/DDBJ whole genome shotgun (WGS) entry which is preliminary data.</text>
</comment>